<gene>
    <name evidence="3" type="ORF">BN1708_016568</name>
</gene>
<dbReference type="STRING" id="100787.A0A0G4MS44"/>
<evidence type="ECO:0000313" key="4">
    <source>
        <dbReference type="Proteomes" id="UP000044602"/>
    </source>
</evidence>
<dbReference type="EMBL" id="CVQH01024539">
    <property type="protein sequence ID" value="CRK37078.1"/>
    <property type="molecule type" value="Genomic_DNA"/>
</dbReference>
<evidence type="ECO:0000256" key="1">
    <source>
        <dbReference type="SAM" id="Coils"/>
    </source>
</evidence>
<organism evidence="3 4">
    <name type="scientific">Verticillium longisporum</name>
    <name type="common">Verticillium dahliae var. longisporum</name>
    <dbReference type="NCBI Taxonomy" id="100787"/>
    <lineage>
        <taxon>Eukaryota</taxon>
        <taxon>Fungi</taxon>
        <taxon>Dikarya</taxon>
        <taxon>Ascomycota</taxon>
        <taxon>Pezizomycotina</taxon>
        <taxon>Sordariomycetes</taxon>
        <taxon>Hypocreomycetidae</taxon>
        <taxon>Glomerellales</taxon>
        <taxon>Plectosphaerellaceae</taxon>
        <taxon>Verticillium</taxon>
    </lineage>
</organism>
<dbReference type="Proteomes" id="UP000044602">
    <property type="component" value="Unassembled WGS sequence"/>
</dbReference>
<dbReference type="AlphaFoldDB" id="A0A0G4MS44"/>
<feature type="region of interest" description="Disordered" evidence="2">
    <location>
        <begin position="113"/>
        <end position="133"/>
    </location>
</feature>
<protein>
    <submittedName>
        <fullName evidence="3">Uncharacterized protein</fullName>
    </submittedName>
</protein>
<sequence>MGAVQLCVALHARIGDGPFWEAVKTTKDDPKNLITPISLHSSDDPAFLKRQLRNSEQRVAELERQFNTEKDLKHLNKKLVEKRKTVSTLDTQTEIMIRQLEVLAGYVERAKETKTPVDPRDLEDSAIKDFVQK</sequence>
<evidence type="ECO:0000256" key="2">
    <source>
        <dbReference type="SAM" id="MobiDB-lite"/>
    </source>
</evidence>
<accession>A0A0G4MS44</accession>
<feature type="non-terminal residue" evidence="3">
    <location>
        <position position="133"/>
    </location>
</feature>
<keyword evidence="1" id="KW-0175">Coiled coil</keyword>
<name>A0A0G4MS44_VERLO</name>
<proteinExistence type="predicted"/>
<keyword evidence="4" id="KW-1185">Reference proteome</keyword>
<feature type="coiled-coil region" evidence="1">
    <location>
        <begin position="45"/>
        <end position="72"/>
    </location>
</feature>
<reference evidence="3 4" key="1">
    <citation type="submission" date="2015-05" db="EMBL/GenBank/DDBJ databases">
        <authorList>
            <person name="Wang D.B."/>
            <person name="Wang M."/>
        </authorList>
    </citation>
    <scope>NUCLEOTIDE SEQUENCE [LARGE SCALE GENOMIC DNA]</scope>
    <source>
        <strain evidence="3">VL1</strain>
    </source>
</reference>
<evidence type="ECO:0000313" key="3">
    <source>
        <dbReference type="EMBL" id="CRK37078.1"/>
    </source>
</evidence>